<dbReference type="GO" id="GO:0006508">
    <property type="term" value="P:proteolysis"/>
    <property type="evidence" value="ECO:0007669"/>
    <property type="project" value="UniProtKB-KW"/>
</dbReference>
<protein>
    <submittedName>
        <fullName evidence="1">Protease I</fullName>
    </submittedName>
</protein>
<dbReference type="RefSeq" id="WP_091981124.1">
    <property type="nucleotide sequence ID" value="NZ_FOLO01000005.1"/>
</dbReference>
<dbReference type="Proteomes" id="UP000198862">
    <property type="component" value="Unassembled WGS sequence"/>
</dbReference>
<dbReference type="PANTHER" id="PTHR43068">
    <property type="entry name" value="SLR1854 PROTEIN"/>
    <property type="match status" value="1"/>
</dbReference>
<organism evidence="1 2">
    <name type="scientific">Pseudoalteromonas denitrificans DSM 6059</name>
    <dbReference type="NCBI Taxonomy" id="1123010"/>
    <lineage>
        <taxon>Bacteria</taxon>
        <taxon>Pseudomonadati</taxon>
        <taxon>Pseudomonadota</taxon>
        <taxon>Gammaproteobacteria</taxon>
        <taxon>Alteromonadales</taxon>
        <taxon>Pseudoalteromonadaceae</taxon>
        <taxon>Pseudoalteromonas</taxon>
    </lineage>
</organism>
<dbReference type="SUPFAM" id="SSF52317">
    <property type="entry name" value="Class I glutamine amidotransferase-like"/>
    <property type="match status" value="1"/>
</dbReference>
<keyword evidence="2" id="KW-1185">Reference proteome</keyword>
<dbReference type="InterPro" id="IPR032633">
    <property type="entry name" value="ThiJ-like"/>
</dbReference>
<dbReference type="STRING" id="1123010.SAMN02745724_01069"/>
<accession>A0A1I1H4R8</accession>
<dbReference type="InterPro" id="IPR029062">
    <property type="entry name" value="Class_I_gatase-like"/>
</dbReference>
<keyword evidence="1" id="KW-0378">Hydrolase</keyword>
<dbReference type="GO" id="GO:0008233">
    <property type="term" value="F:peptidase activity"/>
    <property type="evidence" value="ECO:0007669"/>
    <property type="project" value="UniProtKB-KW"/>
</dbReference>
<dbReference type="AlphaFoldDB" id="A0A1I1H4R8"/>
<evidence type="ECO:0000313" key="1">
    <source>
        <dbReference type="EMBL" id="SFC16423.1"/>
    </source>
</evidence>
<dbReference type="Gene3D" id="3.40.50.880">
    <property type="match status" value="1"/>
</dbReference>
<dbReference type="Pfam" id="PF17124">
    <property type="entry name" value="ThiJ_like"/>
    <property type="match status" value="1"/>
</dbReference>
<gene>
    <name evidence="1" type="ORF">SAMN02745724_01069</name>
</gene>
<name>A0A1I1H4R8_9GAMM</name>
<proteinExistence type="predicted"/>
<dbReference type="EMBL" id="FOLO01000005">
    <property type="protein sequence ID" value="SFC16423.1"/>
    <property type="molecule type" value="Genomic_DNA"/>
</dbReference>
<sequence>MAKTFKVLVPLPNYGCDPTEVAIPWLLLKQENISITFSTPNGEMAVTDQIMLTGHKLGLLKSILQAKPDAVNAFFKMQKSQEFRNPKKYLDIDPLEFDALLLPGGHDKGVIEYLESDLLKSCVLSFFTENKPVAAICHGVLIPARTIDPETNKSVIYDLKCTGLLKKQELLAYFATRLWLKDYYLTYPDTTTQDELIKSLKNQSQFITGPNPLLKDDLQHLKRGFFIKDKNYLSARWPGDVYNFSLEFIKMIQN</sequence>
<dbReference type="PANTHER" id="PTHR43068:SF1">
    <property type="entry name" value="SLR1854 PROTEIN"/>
    <property type="match status" value="1"/>
</dbReference>
<keyword evidence="1" id="KW-0645">Protease</keyword>
<evidence type="ECO:0000313" key="2">
    <source>
        <dbReference type="Proteomes" id="UP000198862"/>
    </source>
</evidence>
<dbReference type="OrthoDB" id="9792284at2"/>
<reference evidence="1 2" key="1">
    <citation type="submission" date="2016-10" db="EMBL/GenBank/DDBJ databases">
        <authorList>
            <person name="de Groot N.N."/>
        </authorList>
    </citation>
    <scope>NUCLEOTIDE SEQUENCE [LARGE SCALE GENOMIC DNA]</scope>
    <source>
        <strain evidence="1 2">DSM 6059</strain>
    </source>
</reference>